<evidence type="ECO:0000259" key="10">
    <source>
        <dbReference type="PROSITE" id="PS51760"/>
    </source>
</evidence>
<evidence type="ECO:0000256" key="5">
    <source>
        <dbReference type="ARBA" id="ARBA00022801"/>
    </source>
</evidence>
<dbReference type="PRINTS" id="PR00134">
    <property type="entry name" value="GLHYDRLASE10"/>
</dbReference>
<evidence type="ECO:0000256" key="8">
    <source>
        <dbReference type="ARBA" id="ARBA00023326"/>
    </source>
</evidence>
<reference evidence="11" key="2">
    <citation type="submission" date="2019-11" db="EMBL/GenBank/DDBJ databases">
        <title>Improved Assembly of Tolypothrix boutellei genome.</title>
        <authorList>
            <person name="Sarangi A.N."/>
            <person name="Mukherjee M."/>
            <person name="Ghosh S."/>
            <person name="Singh D."/>
            <person name="Das A."/>
            <person name="Kant S."/>
            <person name="Prusty A."/>
            <person name="Tripathy S."/>
        </authorList>
    </citation>
    <scope>NUCLEOTIDE SEQUENCE</scope>
    <source>
        <strain evidence="11">VB521301</strain>
    </source>
</reference>
<protein>
    <recommendedName>
        <fullName evidence="9">Beta-xylanase</fullName>
        <ecNumber evidence="9">3.2.1.8</ecNumber>
    </recommendedName>
</protein>
<organism evidence="11 12">
    <name type="scientific">Tolypothrix bouteillei VB521301</name>
    <dbReference type="NCBI Taxonomy" id="1479485"/>
    <lineage>
        <taxon>Bacteria</taxon>
        <taxon>Bacillati</taxon>
        <taxon>Cyanobacteriota</taxon>
        <taxon>Cyanophyceae</taxon>
        <taxon>Nostocales</taxon>
        <taxon>Tolypothrichaceae</taxon>
        <taxon>Tolypothrix</taxon>
    </lineage>
</organism>
<dbReference type="PANTHER" id="PTHR31490:SF88">
    <property type="entry name" value="BETA-XYLANASE"/>
    <property type="match status" value="1"/>
</dbReference>
<dbReference type="InterPro" id="IPR017853">
    <property type="entry name" value="GH"/>
</dbReference>
<sequence>MFNCKKQQCQLRRQTIVTLLATLFGFVMTFGIHIALTQAKETNFPNRQENSSHLIAQISSDTAWRETANQNIEKYRKGDLTVVVTDASGNPIPNADVRVAMKRHAYSFGSATDDALLLNSNNSDGDRYRDNVLQLFNEAVNEDSLKWVRWDNLQLRSQAIEAVNWLKSRNLKVRGHNLIWPSWRNSPPELESAYNDTLSLQGKTAADNFLRTRIISHITEQTSALKGQINDWDVVNEPCENTDFQTILGQSILVDAFHAAHQADPDAVLYVNQNLYERNSKADEYENIIQYLLANGAPLEGIGIEGHLFNELPISIPDFLSTLDRFAKFNLPIKITEFDVLTPDKQLQAEVTRDFMTAVFSHPATKGFIMWGFWDGKHWLSNAPIYNADWSLKPSGQVYLDLVFNQWWTNTTGKTDTNGEFKVRGFLGDYEVTASKNLTSQTVSTTLSPDGRRLTISGITS</sequence>
<feature type="domain" description="GH10" evidence="10">
    <location>
        <begin position="111"/>
        <end position="402"/>
    </location>
</feature>
<dbReference type="SUPFAM" id="SSF51445">
    <property type="entry name" value="(Trans)glycosidases"/>
    <property type="match status" value="1"/>
</dbReference>
<comment type="catalytic activity">
    <reaction evidence="1 9">
        <text>Endohydrolysis of (1-&gt;4)-beta-D-xylosidic linkages in xylans.</text>
        <dbReference type="EC" id="3.2.1.8"/>
    </reaction>
</comment>
<dbReference type="PANTHER" id="PTHR31490">
    <property type="entry name" value="GLYCOSYL HYDROLASE"/>
    <property type="match status" value="1"/>
</dbReference>
<keyword evidence="7 9" id="KW-0326">Glycosidase</keyword>
<dbReference type="PROSITE" id="PS51760">
    <property type="entry name" value="GH10_2"/>
    <property type="match status" value="1"/>
</dbReference>
<dbReference type="SMART" id="SM00633">
    <property type="entry name" value="Glyco_10"/>
    <property type="match status" value="1"/>
</dbReference>
<keyword evidence="12" id="KW-1185">Reference proteome</keyword>
<dbReference type="Proteomes" id="UP000029738">
    <property type="component" value="Unassembled WGS sequence"/>
</dbReference>
<gene>
    <name evidence="11" type="ORF">DA73_0400013280</name>
</gene>
<keyword evidence="5 9" id="KW-0378">Hydrolase</keyword>
<name>A0A8S9T1P5_9CYAN</name>
<dbReference type="GO" id="GO:0031176">
    <property type="term" value="F:endo-1,4-beta-xylanase activity"/>
    <property type="evidence" value="ECO:0007669"/>
    <property type="project" value="UniProtKB-EC"/>
</dbReference>
<dbReference type="InterPro" id="IPR044846">
    <property type="entry name" value="GH10"/>
</dbReference>
<keyword evidence="6 9" id="KW-0119">Carbohydrate metabolism</keyword>
<evidence type="ECO:0000256" key="1">
    <source>
        <dbReference type="ARBA" id="ARBA00000681"/>
    </source>
</evidence>
<dbReference type="RefSeq" id="WP_167844677.1">
    <property type="nucleotide sequence ID" value="NZ_JHEG04000001.1"/>
</dbReference>
<reference evidence="11" key="1">
    <citation type="journal article" date="2015" name="Genome Announc.">
        <title>Draft Genome Sequence of Tolypothrix boutellei Strain VB521301.</title>
        <authorList>
            <person name="Chandrababunaidu M.M."/>
            <person name="Singh D."/>
            <person name="Sen D."/>
            <person name="Bhan S."/>
            <person name="Das S."/>
            <person name="Gupta A."/>
            <person name="Adhikary S.P."/>
            <person name="Tripathy S."/>
        </authorList>
    </citation>
    <scope>NUCLEOTIDE SEQUENCE</scope>
    <source>
        <strain evidence="11">VB521301</strain>
    </source>
</reference>
<evidence type="ECO:0000256" key="3">
    <source>
        <dbReference type="ARBA" id="ARBA00022651"/>
    </source>
</evidence>
<evidence type="ECO:0000256" key="4">
    <source>
        <dbReference type="ARBA" id="ARBA00022729"/>
    </source>
</evidence>
<dbReference type="AlphaFoldDB" id="A0A8S9T1P5"/>
<dbReference type="EMBL" id="JHEG04000001">
    <property type="protein sequence ID" value="KAF3886340.1"/>
    <property type="molecule type" value="Genomic_DNA"/>
</dbReference>
<keyword evidence="4" id="KW-0732">Signal</keyword>
<accession>A0A8S9T1P5</accession>
<comment type="similarity">
    <text evidence="2 9">Belongs to the glycosyl hydrolase 10 (cellulase F) family.</text>
</comment>
<dbReference type="InterPro" id="IPR001000">
    <property type="entry name" value="GH10_dom"/>
</dbReference>
<evidence type="ECO:0000256" key="9">
    <source>
        <dbReference type="RuleBase" id="RU361174"/>
    </source>
</evidence>
<evidence type="ECO:0000256" key="6">
    <source>
        <dbReference type="ARBA" id="ARBA00023277"/>
    </source>
</evidence>
<evidence type="ECO:0000313" key="12">
    <source>
        <dbReference type="Proteomes" id="UP000029738"/>
    </source>
</evidence>
<dbReference type="Gene3D" id="3.20.20.80">
    <property type="entry name" value="Glycosidases"/>
    <property type="match status" value="1"/>
</dbReference>
<keyword evidence="8 9" id="KW-0624">Polysaccharide degradation</keyword>
<keyword evidence="3" id="KW-0858">Xylan degradation</keyword>
<evidence type="ECO:0000256" key="2">
    <source>
        <dbReference type="ARBA" id="ARBA00007495"/>
    </source>
</evidence>
<dbReference type="Pfam" id="PF00331">
    <property type="entry name" value="Glyco_hydro_10"/>
    <property type="match status" value="1"/>
</dbReference>
<dbReference type="EC" id="3.2.1.8" evidence="9"/>
<evidence type="ECO:0000256" key="7">
    <source>
        <dbReference type="ARBA" id="ARBA00023295"/>
    </source>
</evidence>
<dbReference type="GO" id="GO:0045493">
    <property type="term" value="P:xylan catabolic process"/>
    <property type="evidence" value="ECO:0007669"/>
    <property type="project" value="UniProtKB-KW"/>
</dbReference>
<comment type="caution">
    <text evidence="11">The sequence shown here is derived from an EMBL/GenBank/DDBJ whole genome shotgun (WGS) entry which is preliminary data.</text>
</comment>
<proteinExistence type="inferred from homology"/>
<evidence type="ECO:0000313" key="11">
    <source>
        <dbReference type="EMBL" id="KAF3886340.1"/>
    </source>
</evidence>